<dbReference type="Proteomes" id="UP000245946">
    <property type="component" value="Unassembled WGS sequence"/>
</dbReference>
<dbReference type="SUPFAM" id="SSF55909">
    <property type="entry name" value="Pentein"/>
    <property type="match status" value="1"/>
</dbReference>
<comment type="similarity">
    <text evidence="1">Belongs to the DDAH family.</text>
</comment>
<evidence type="ECO:0000256" key="3">
    <source>
        <dbReference type="PIRSR" id="PIRSR633199-1"/>
    </source>
</evidence>
<name>A0A316Z157_9BASI</name>
<evidence type="ECO:0000313" key="6">
    <source>
        <dbReference type="Proteomes" id="UP000245946"/>
    </source>
</evidence>
<dbReference type="InterPro" id="IPR033199">
    <property type="entry name" value="DDAH-like"/>
</dbReference>
<dbReference type="AlphaFoldDB" id="A0A316Z157"/>
<keyword evidence="6" id="KW-1185">Reference proteome</keyword>
<protein>
    <submittedName>
        <fullName evidence="5">Uncharacterized protein</fullName>
    </submittedName>
</protein>
<evidence type="ECO:0000256" key="4">
    <source>
        <dbReference type="PIRSR" id="PIRSR633199-2"/>
    </source>
</evidence>
<proteinExistence type="inferred from homology"/>
<feature type="active site" description="Nucleophile" evidence="3">
    <location>
        <position position="275"/>
    </location>
</feature>
<evidence type="ECO:0000256" key="1">
    <source>
        <dbReference type="ARBA" id="ARBA00008532"/>
    </source>
</evidence>
<dbReference type="EMBL" id="KZ819309">
    <property type="protein sequence ID" value="PWN94804.1"/>
    <property type="molecule type" value="Genomic_DNA"/>
</dbReference>
<gene>
    <name evidence="5" type="ORF">FA09DRAFT_332707</name>
</gene>
<dbReference type="GO" id="GO:0000052">
    <property type="term" value="P:citrulline metabolic process"/>
    <property type="evidence" value="ECO:0007669"/>
    <property type="project" value="TreeGrafter"/>
</dbReference>
<dbReference type="GeneID" id="37271115"/>
<dbReference type="GO" id="GO:0045429">
    <property type="term" value="P:positive regulation of nitric oxide biosynthetic process"/>
    <property type="evidence" value="ECO:0007669"/>
    <property type="project" value="TreeGrafter"/>
</dbReference>
<dbReference type="GO" id="GO:0016597">
    <property type="term" value="F:amino acid binding"/>
    <property type="evidence" value="ECO:0007669"/>
    <property type="project" value="TreeGrafter"/>
</dbReference>
<dbReference type="RefSeq" id="XP_025595083.1">
    <property type="nucleotide sequence ID" value="XM_025743571.1"/>
</dbReference>
<feature type="binding site" evidence="4">
    <location>
        <position position="61"/>
    </location>
    <ligand>
        <name>substrate</name>
    </ligand>
</feature>
<dbReference type="Gene3D" id="3.75.10.10">
    <property type="entry name" value="L-arginine/glycine Amidinotransferase, Chain A"/>
    <property type="match status" value="1"/>
</dbReference>
<dbReference type="GO" id="GO:0016403">
    <property type="term" value="F:dimethylargininase activity"/>
    <property type="evidence" value="ECO:0007669"/>
    <property type="project" value="TreeGrafter"/>
</dbReference>
<feature type="binding site" evidence="4">
    <location>
        <position position="17"/>
    </location>
    <ligand>
        <name>substrate</name>
    </ligand>
</feature>
<dbReference type="STRING" id="58919.A0A316Z157"/>
<keyword evidence="2" id="KW-0378">Hydrolase</keyword>
<evidence type="ECO:0000313" key="5">
    <source>
        <dbReference type="EMBL" id="PWN94804.1"/>
    </source>
</evidence>
<dbReference type="GO" id="GO:0006525">
    <property type="term" value="P:arginine metabolic process"/>
    <property type="evidence" value="ECO:0007669"/>
    <property type="project" value="TreeGrafter"/>
</dbReference>
<feature type="binding site" evidence="4">
    <location>
        <position position="269"/>
    </location>
    <ligand>
        <name>substrate</name>
    </ligand>
</feature>
<organism evidence="5 6">
    <name type="scientific">Tilletiopsis washingtonensis</name>
    <dbReference type="NCBI Taxonomy" id="58919"/>
    <lineage>
        <taxon>Eukaryota</taxon>
        <taxon>Fungi</taxon>
        <taxon>Dikarya</taxon>
        <taxon>Basidiomycota</taxon>
        <taxon>Ustilaginomycotina</taxon>
        <taxon>Exobasidiomycetes</taxon>
        <taxon>Entylomatales</taxon>
        <taxon>Entylomatales incertae sedis</taxon>
        <taxon>Tilletiopsis</taxon>
    </lineage>
</organism>
<dbReference type="OrthoDB" id="26679at2759"/>
<reference evidence="5 6" key="1">
    <citation type="journal article" date="2018" name="Mol. Biol. Evol.">
        <title>Broad Genomic Sampling Reveals a Smut Pathogenic Ancestry of the Fungal Clade Ustilaginomycotina.</title>
        <authorList>
            <person name="Kijpornyongpan T."/>
            <person name="Mondo S.J."/>
            <person name="Barry K."/>
            <person name="Sandor L."/>
            <person name="Lee J."/>
            <person name="Lipzen A."/>
            <person name="Pangilinan J."/>
            <person name="LaButti K."/>
            <person name="Hainaut M."/>
            <person name="Henrissat B."/>
            <person name="Grigoriev I.V."/>
            <person name="Spatafora J.W."/>
            <person name="Aime M.C."/>
        </authorList>
    </citation>
    <scope>NUCLEOTIDE SEQUENCE [LARGE SCALE GENOMIC DNA]</scope>
    <source>
        <strain evidence="5 6">MCA 4186</strain>
    </source>
</reference>
<feature type="binding site" evidence="4">
    <location>
        <position position="144"/>
    </location>
    <ligand>
        <name>substrate</name>
    </ligand>
</feature>
<feature type="binding site" evidence="4">
    <location>
        <position position="92"/>
    </location>
    <ligand>
        <name>substrate</name>
    </ligand>
</feature>
<feature type="active site" description="Proton donor" evidence="3">
    <location>
        <position position="174"/>
    </location>
</feature>
<sequence>MSLLTRLPSSSLAHGLLTHISDARSSISPARALAQWHAYRAVFAAYGWTLCEVPPCEEAPDSVFVEDVLLYLPSFTDVPAALLLTRTPTPSRAPERVGAAAFASSLAASRGLAFLEMPEDAHLEGGDILKLSSSRTLYVGQTSRTSARGLAALRELAEPRGWRVLGVHIDKALHLKSAMTALPDGTILAHAPLLSEEARRLPRLREVHEAEGVAVVHLNRTATATAAAGEGSRTKGALLISAAAPRTAQMLREMGWHVECVHIDEFEKLEGCVTCLSVRMRS</sequence>
<dbReference type="PANTHER" id="PTHR12737">
    <property type="entry name" value="DIMETHYLARGININE DIMETHYLAMINOHYDROLASE"/>
    <property type="match status" value="1"/>
</dbReference>
<evidence type="ECO:0000256" key="2">
    <source>
        <dbReference type="ARBA" id="ARBA00022801"/>
    </source>
</evidence>
<dbReference type="PANTHER" id="PTHR12737:SF9">
    <property type="entry name" value="DIMETHYLARGININASE"/>
    <property type="match status" value="1"/>
</dbReference>
<accession>A0A316Z157</accession>
<feature type="binding site" evidence="4">
    <location>
        <begin position="66"/>
        <end position="67"/>
    </location>
    <ligand>
        <name>substrate</name>
    </ligand>
</feature>